<dbReference type="GO" id="GO:0005886">
    <property type="term" value="C:plasma membrane"/>
    <property type="evidence" value="ECO:0007669"/>
    <property type="project" value="TreeGrafter"/>
</dbReference>
<sequence length="198" mass="22556">TMTHLRLLVNFFVAVMLGLLFYGGGNEGSRTLDNYNLLFACLIHNMMTPMMITILTFPTEMMILQKEHFNRWYSLKSYFISITIVDIPVTVVSCFLFSILVYLISGQPSDINRFNMFFSISLLIVYVAMSFGLMIGAIFDVVNGTFLGPTLSVPLMMFAGYGVNLRDMPKYLKWGTYISYLRYGLEGYVSAIYGYGRD</sequence>
<feature type="non-terminal residue" evidence="8">
    <location>
        <position position="1"/>
    </location>
</feature>
<dbReference type="InterPro" id="IPR013525">
    <property type="entry name" value="ABC2_TM"/>
</dbReference>
<comment type="caution">
    <text evidence="8">The sequence shown here is derived from an EMBL/GenBank/DDBJ whole genome shotgun (WGS) entry which is preliminary data.</text>
</comment>
<protein>
    <recommendedName>
        <fullName evidence="7">ABC-2 type transporter transmembrane domain-containing protein</fullName>
    </recommendedName>
</protein>
<evidence type="ECO:0000256" key="6">
    <source>
        <dbReference type="SAM" id="Phobius"/>
    </source>
</evidence>
<proteinExistence type="predicted"/>
<feature type="transmembrane region" description="Helical" evidence="6">
    <location>
        <begin position="116"/>
        <end position="139"/>
    </location>
</feature>
<keyword evidence="9" id="KW-1185">Reference proteome</keyword>
<keyword evidence="5 6" id="KW-0472">Membrane</keyword>
<reference evidence="8" key="1">
    <citation type="journal article" date="2023" name="IScience">
        <title>Live-bearing cockroach genome reveals convergent evolutionary mechanisms linked to viviparity in insects and beyond.</title>
        <authorList>
            <person name="Fouks B."/>
            <person name="Harrison M.C."/>
            <person name="Mikhailova A.A."/>
            <person name="Marchal E."/>
            <person name="English S."/>
            <person name="Carruthers M."/>
            <person name="Jennings E.C."/>
            <person name="Chiamaka E.L."/>
            <person name="Frigard R.A."/>
            <person name="Pippel M."/>
            <person name="Attardo G.M."/>
            <person name="Benoit J.B."/>
            <person name="Bornberg-Bauer E."/>
            <person name="Tobe S.S."/>
        </authorList>
    </citation>
    <scope>NUCLEOTIDE SEQUENCE</scope>
    <source>
        <strain evidence="8">Stay&amp;Tobe</strain>
    </source>
</reference>
<evidence type="ECO:0000256" key="2">
    <source>
        <dbReference type="ARBA" id="ARBA00022448"/>
    </source>
</evidence>
<reference evidence="8" key="2">
    <citation type="submission" date="2023-05" db="EMBL/GenBank/DDBJ databases">
        <authorList>
            <person name="Fouks B."/>
        </authorList>
    </citation>
    <scope>NUCLEOTIDE SEQUENCE</scope>
    <source>
        <strain evidence="8">Stay&amp;Tobe</strain>
        <tissue evidence="8">Testes</tissue>
    </source>
</reference>
<evidence type="ECO:0000256" key="5">
    <source>
        <dbReference type="ARBA" id="ARBA00023136"/>
    </source>
</evidence>
<feature type="transmembrane region" description="Helical" evidence="6">
    <location>
        <begin position="145"/>
        <end position="163"/>
    </location>
</feature>
<gene>
    <name evidence="8" type="ORF">L9F63_027301</name>
</gene>
<dbReference type="GO" id="GO:0140359">
    <property type="term" value="F:ABC-type transporter activity"/>
    <property type="evidence" value="ECO:0007669"/>
    <property type="project" value="InterPro"/>
</dbReference>
<dbReference type="Proteomes" id="UP001233999">
    <property type="component" value="Unassembled WGS sequence"/>
</dbReference>
<feature type="transmembrane region" description="Helical" evidence="6">
    <location>
        <begin position="78"/>
        <end position="104"/>
    </location>
</feature>
<dbReference type="Pfam" id="PF01061">
    <property type="entry name" value="ABC2_membrane"/>
    <property type="match status" value="1"/>
</dbReference>
<accession>A0AAD8AA53</accession>
<evidence type="ECO:0000259" key="7">
    <source>
        <dbReference type="Pfam" id="PF01061"/>
    </source>
</evidence>
<evidence type="ECO:0000313" key="9">
    <source>
        <dbReference type="Proteomes" id="UP001233999"/>
    </source>
</evidence>
<feature type="domain" description="ABC-2 type transporter transmembrane" evidence="7">
    <location>
        <begin position="3"/>
        <end position="193"/>
    </location>
</feature>
<comment type="subcellular location">
    <subcellularLocation>
        <location evidence="1">Membrane</location>
        <topology evidence="1">Multi-pass membrane protein</topology>
    </subcellularLocation>
</comment>
<dbReference type="PANTHER" id="PTHR48041">
    <property type="entry name" value="ABC TRANSPORTER G FAMILY MEMBER 28"/>
    <property type="match status" value="1"/>
</dbReference>
<organism evidence="8 9">
    <name type="scientific">Diploptera punctata</name>
    <name type="common">Pacific beetle cockroach</name>
    <dbReference type="NCBI Taxonomy" id="6984"/>
    <lineage>
        <taxon>Eukaryota</taxon>
        <taxon>Metazoa</taxon>
        <taxon>Ecdysozoa</taxon>
        <taxon>Arthropoda</taxon>
        <taxon>Hexapoda</taxon>
        <taxon>Insecta</taxon>
        <taxon>Pterygota</taxon>
        <taxon>Neoptera</taxon>
        <taxon>Polyneoptera</taxon>
        <taxon>Dictyoptera</taxon>
        <taxon>Blattodea</taxon>
        <taxon>Blaberoidea</taxon>
        <taxon>Blaberidae</taxon>
        <taxon>Diplopterinae</taxon>
        <taxon>Diploptera</taxon>
    </lineage>
</organism>
<dbReference type="InterPro" id="IPR050352">
    <property type="entry name" value="ABCG_transporters"/>
</dbReference>
<evidence type="ECO:0000256" key="3">
    <source>
        <dbReference type="ARBA" id="ARBA00022692"/>
    </source>
</evidence>
<keyword evidence="2" id="KW-0813">Transport</keyword>
<feature type="transmembrane region" description="Helical" evidence="6">
    <location>
        <begin position="6"/>
        <end position="25"/>
    </location>
</feature>
<evidence type="ECO:0000256" key="1">
    <source>
        <dbReference type="ARBA" id="ARBA00004141"/>
    </source>
</evidence>
<keyword evidence="4 6" id="KW-1133">Transmembrane helix</keyword>
<name>A0AAD8AA53_DIPPU</name>
<dbReference type="EMBL" id="JASPKZ010002541">
    <property type="protein sequence ID" value="KAJ9595314.1"/>
    <property type="molecule type" value="Genomic_DNA"/>
</dbReference>
<keyword evidence="3 6" id="KW-0812">Transmembrane</keyword>
<dbReference type="PANTHER" id="PTHR48041:SF26">
    <property type="entry name" value="FI22810P1"/>
    <property type="match status" value="1"/>
</dbReference>
<evidence type="ECO:0000256" key="4">
    <source>
        <dbReference type="ARBA" id="ARBA00022989"/>
    </source>
</evidence>
<feature type="non-terminal residue" evidence="8">
    <location>
        <position position="198"/>
    </location>
</feature>
<feature type="transmembrane region" description="Helical" evidence="6">
    <location>
        <begin position="37"/>
        <end position="58"/>
    </location>
</feature>
<dbReference type="AlphaFoldDB" id="A0AAD8AA53"/>
<evidence type="ECO:0000313" key="8">
    <source>
        <dbReference type="EMBL" id="KAJ9595314.1"/>
    </source>
</evidence>